<comment type="subcellular location">
    <subcellularLocation>
        <location evidence="1">Endoplasmic reticulum membrane</location>
        <topology evidence="1">Single-pass type IV membrane protein</topology>
    </subcellularLocation>
</comment>
<evidence type="ECO:0000256" key="11">
    <source>
        <dbReference type="SAM" id="Phobius"/>
    </source>
</evidence>
<reference evidence="12 13" key="1">
    <citation type="journal article" date="2014" name="PLoS Genet.">
        <title>Analysis of the Phlebiopsis gigantea genome, transcriptome and secretome provides insight into its pioneer colonization strategies of wood.</title>
        <authorList>
            <person name="Hori C."/>
            <person name="Ishida T."/>
            <person name="Igarashi K."/>
            <person name="Samejima M."/>
            <person name="Suzuki H."/>
            <person name="Master E."/>
            <person name="Ferreira P."/>
            <person name="Ruiz-Duenas F.J."/>
            <person name="Held B."/>
            <person name="Canessa P."/>
            <person name="Larrondo L.F."/>
            <person name="Schmoll M."/>
            <person name="Druzhinina I.S."/>
            <person name="Kubicek C.P."/>
            <person name="Gaskell J.A."/>
            <person name="Kersten P."/>
            <person name="St John F."/>
            <person name="Glasner J."/>
            <person name="Sabat G."/>
            <person name="Splinter BonDurant S."/>
            <person name="Syed K."/>
            <person name="Yadav J."/>
            <person name="Mgbeahuruike A.C."/>
            <person name="Kovalchuk A."/>
            <person name="Asiegbu F.O."/>
            <person name="Lackner G."/>
            <person name="Hoffmeister D."/>
            <person name="Rencoret J."/>
            <person name="Gutierrez A."/>
            <person name="Sun H."/>
            <person name="Lindquist E."/>
            <person name="Barry K."/>
            <person name="Riley R."/>
            <person name="Grigoriev I.V."/>
            <person name="Henrissat B."/>
            <person name="Kues U."/>
            <person name="Berka R.M."/>
            <person name="Martinez A.T."/>
            <person name="Covert S.F."/>
            <person name="Blanchette R.A."/>
            <person name="Cullen D."/>
        </authorList>
    </citation>
    <scope>NUCLEOTIDE SEQUENCE [LARGE SCALE GENOMIC DNA]</scope>
    <source>
        <strain evidence="12 13">11061_1 CR5-6</strain>
    </source>
</reference>
<dbReference type="HOGENOM" id="CLU_083976_0_0_1"/>
<evidence type="ECO:0000256" key="4">
    <source>
        <dbReference type="ARBA" id="ARBA00022692"/>
    </source>
</evidence>
<evidence type="ECO:0000256" key="3">
    <source>
        <dbReference type="ARBA" id="ARBA00022448"/>
    </source>
</evidence>
<evidence type="ECO:0000256" key="7">
    <source>
        <dbReference type="ARBA" id="ARBA00022927"/>
    </source>
</evidence>
<dbReference type="GO" id="GO:0031201">
    <property type="term" value="C:SNARE complex"/>
    <property type="evidence" value="ECO:0007669"/>
    <property type="project" value="TreeGrafter"/>
</dbReference>
<evidence type="ECO:0000256" key="5">
    <source>
        <dbReference type="ARBA" id="ARBA00022824"/>
    </source>
</evidence>
<evidence type="ECO:0000313" key="13">
    <source>
        <dbReference type="Proteomes" id="UP000053257"/>
    </source>
</evidence>
<name>A0A0C3S7C2_PHLG1</name>
<dbReference type="GO" id="GO:0005484">
    <property type="term" value="F:SNAP receptor activity"/>
    <property type="evidence" value="ECO:0007669"/>
    <property type="project" value="TreeGrafter"/>
</dbReference>
<dbReference type="AlphaFoldDB" id="A0A0C3S7C2"/>
<dbReference type="PANTHER" id="PTHR13050:SF7">
    <property type="entry name" value="VESICLE TRANSPORT PROTEIN USE1"/>
    <property type="match status" value="1"/>
</dbReference>
<evidence type="ECO:0000256" key="9">
    <source>
        <dbReference type="ARBA" id="ARBA00023136"/>
    </source>
</evidence>
<feature type="compositionally biased region" description="Polar residues" evidence="10">
    <location>
        <begin position="171"/>
        <end position="181"/>
    </location>
</feature>
<gene>
    <name evidence="12" type="ORF">PHLGIDRAFT_15089</name>
</gene>
<dbReference type="PANTHER" id="PTHR13050">
    <property type="entry name" value="USE1-LIKE PROTEIN"/>
    <property type="match status" value="1"/>
</dbReference>
<dbReference type="GO" id="GO:0006890">
    <property type="term" value="P:retrograde vesicle-mediated transport, Golgi to endoplasmic reticulum"/>
    <property type="evidence" value="ECO:0007669"/>
    <property type="project" value="TreeGrafter"/>
</dbReference>
<dbReference type="Pfam" id="PF09753">
    <property type="entry name" value="Use1"/>
    <property type="match status" value="1"/>
</dbReference>
<keyword evidence="4 11" id="KW-0812">Transmembrane</keyword>
<dbReference type="STRING" id="745531.A0A0C3S7C2"/>
<sequence>MSYAPEEQAVHDRINLLRLVKRLEKSVESEEWKEDTRIPSRAAWINTQGVLQNVELNYDLDESSSSTGRFDELRSILDRLDHVVQDVNVRVKPKLTRPSILANLPLPAASARHAPEAKVPPPLDSADLAAQDLLLSPSETLPMSSLPPDFSQALPEPSPLPLPSPAAVPSKSTDTSTSAPQPAFLQNSRALQEEMSAQLAAMATQLRRNAQHFASSLDADKAVVQAAQEKIERNHDVMQTERVRLRDHHTKSWGTTWITVLSMVVVVAGFLISFFVIRITR</sequence>
<protein>
    <recommendedName>
        <fullName evidence="14">t-SNARE coiled-coil homology domain-containing protein</fullName>
    </recommendedName>
</protein>
<dbReference type="InterPro" id="IPR019150">
    <property type="entry name" value="Vesicle_transport_protein_Use1"/>
</dbReference>
<evidence type="ECO:0000256" key="6">
    <source>
        <dbReference type="ARBA" id="ARBA00022892"/>
    </source>
</evidence>
<dbReference type="EMBL" id="KN840568">
    <property type="protein sequence ID" value="KIP04625.1"/>
    <property type="molecule type" value="Genomic_DNA"/>
</dbReference>
<accession>A0A0C3S7C2</accession>
<evidence type="ECO:0000256" key="10">
    <source>
        <dbReference type="SAM" id="MobiDB-lite"/>
    </source>
</evidence>
<dbReference type="Proteomes" id="UP000053257">
    <property type="component" value="Unassembled WGS sequence"/>
</dbReference>
<evidence type="ECO:0008006" key="14">
    <source>
        <dbReference type="Google" id="ProtNLM"/>
    </source>
</evidence>
<comment type="similarity">
    <text evidence="2">Belongs to the USE1 family.</text>
</comment>
<evidence type="ECO:0000256" key="2">
    <source>
        <dbReference type="ARBA" id="ARBA00007891"/>
    </source>
</evidence>
<proteinExistence type="inferred from homology"/>
<dbReference type="GO" id="GO:0005789">
    <property type="term" value="C:endoplasmic reticulum membrane"/>
    <property type="evidence" value="ECO:0007669"/>
    <property type="project" value="UniProtKB-SubCell"/>
</dbReference>
<evidence type="ECO:0000256" key="1">
    <source>
        <dbReference type="ARBA" id="ARBA00004163"/>
    </source>
</evidence>
<feature type="compositionally biased region" description="Pro residues" evidence="10">
    <location>
        <begin position="156"/>
        <end position="166"/>
    </location>
</feature>
<evidence type="ECO:0000256" key="8">
    <source>
        <dbReference type="ARBA" id="ARBA00022989"/>
    </source>
</evidence>
<dbReference type="CDD" id="cd15860">
    <property type="entry name" value="SNARE_USE1"/>
    <property type="match status" value="1"/>
</dbReference>
<keyword evidence="6" id="KW-0931">ER-Golgi transport</keyword>
<organism evidence="12 13">
    <name type="scientific">Phlebiopsis gigantea (strain 11061_1 CR5-6)</name>
    <name type="common">White-rot fungus</name>
    <name type="synonym">Peniophora gigantea</name>
    <dbReference type="NCBI Taxonomy" id="745531"/>
    <lineage>
        <taxon>Eukaryota</taxon>
        <taxon>Fungi</taxon>
        <taxon>Dikarya</taxon>
        <taxon>Basidiomycota</taxon>
        <taxon>Agaricomycotina</taxon>
        <taxon>Agaricomycetes</taxon>
        <taxon>Polyporales</taxon>
        <taxon>Phanerochaetaceae</taxon>
        <taxon>Phlebiopsis</taxon>
    </lineage>
</organism>
<dbReference type="OrthoDB" id="4506189at2759"/>
<keyword evidence="3" id="KW-0813">Transport</keyword>
<feature type="transmembrane region" description="Helical" evidence="11">
    <location>
        <begin position="257"/>
        <end position="277"/>
    </location>
</feature>
<keyword evidence="9 11" id="KW-0472">Membrane</keyword>
<keyword evidence="8 11" id="KW-1133">Transmembrane helix</keyword>
<evidence type="ECO:0000313" key="12">
    <source>
        <dbReference type="EMBL" id="KIP04625.1"/>
    </source>
</evidence>
<keyword evidence="13" id="KW-1185">Reference proteome</keyword>
<dbReference type="GO" id="GO:0015031">
    <property type="term" value="P:protein transport"/>
    <property type="evidence" value="ECO:0007669"/>
    <property type="project" value="UniProtKB-KW"/>
</dbReference>
<keyword evidence="7" id="KW-0653">Protein transport</keyword>
<feature type="region of interest" description="Disordered" evidence="10">
    <location>
        <begin position="139"/>
        <end position="181"/>
    </location>
</feature>
<keyword evidence="5" id="KW-0256">Endoplasmic reticulum</keyword>